<evidence type="ECO:0000313" key="10">
    <source>
        <dbReference type="Proteomes" id="UP000027931"/>
    </source>
</evidence>
<proteinExistence type="inferred from homology"/>
<dbReference type="PANTHER" id="PTHR31611">
    <property type="entry name" value="HIGH-AFFINITY NICKEL TRANSPORT PROTEIN NIC1"/>
    <property type="match status" value="1"/>
</dbReference>
<keyword evidence="3 8" id="KW-0813">Transport</keyword>
<evidence type="ECO:0000313" key="9">
    <source>
        <dbReference type="EMBL" id="KEO80892.1"/>
    </source>
</evidence>
<dbReference type="GO" id="GO:0012505">
    <property type="term" value="C:endomembrane system"/>
    <property type="evidence" value="ECO:0007669"/>
    <property type="project" value="UniProtKB-SubCell"/>
</dbReference>
<dbReference type="PANTHER" id="PTHR31611:SF0">
    <property type="entry name" value="HIGH-AFFINITY NICKEL TRANSPORT PROTEIN NIC1"/>
    <property type="match status" value="1"/>
</dbReference>
<dbReference type="AlphaFoldDB" id="A0A074M4F8"/>
<feature type="transmembrane region" description="Helical" evidence="8">
    <location>
        <begin position="186"/>
        <end position="207"/>
    </location>
</feature>
<dbReference type="Proteomes" id="UP000027931">
    <property type="component" value="Unassembled WGS sequence"/>
</dbReference>
<dbReference type="STRING" id="1157490.EL26_23715"/>
<organism evidence="9 10">
    <name type="scientific">Tumebacillus flagellatus</name>
    <dbReference type="NCBI Taxonomy" id="1157490"/>
    <lineage>
        <taxon>Bacteria</taxon>
        <taxon>Bacillati</taxon>
        <taxon>Bacillota</taxon>
        <taxon>Bacilli</taxon>
        <taxon>Bacillales</taxon>
        <taxon>Alicyclobacillaceae</taxon>
        <taxon>Tumebacillus</taxon>
    </lineage>
</organism>
<name>A0A074M4F8_9BACL</name>
<feature type="transmembrane region" description="Helical" evidence="8">
    <location>
        <begin position="78"/>
        <end position="103"/>
    </location>
</feature>
<dbReference type="eggNOG" id="COG3376">
    <property type="taxonomic scope" value="Bacteria"/>
</dbReference>
<protein>
    <recommendedName>
        <fullName evidence="8">Nickel/cobalt efflux system</fullName>
    </recommendedName>
</protein>
<evidence type="ECO:0000256" key="5">
    <source>
        <dbReference type="ARBA" id="ARBA00022692"/>
    </source>
</evidence>
<dbReference type="InterPro" id="IPR004688">
    <property type="entry name" value="Ni/Co_transpt"/>
</dbReference>
<feature type="transmembrane region" description="Helical" evidence="8">
    <location>
        <begin position="261"/>
        <end position="281"/>
    </location>
</feature>
<keyword evidence="5 8" id="KW-0812">Transmembrane</keyword>
<evidence type="ECO:0000256" key="3">
    <source>
        <dbReference type="ARBA" id="ARBA00022448"/>
    </source>
</evidence>
<evidence type="ECO:0000256" key="7">
    <source>
        <dbReference type="ARBA" id="ARBA00023136"/>
    </source>
</evidence>
<comment type="caution">
    <text evidence="9">The sequence shown here is derived from an EMBL/GenBank/DDBJ whole genome shotgun (WGS) entry which is preliminary data.</text>
</comment>
<keyword evidence="6 8" id="KW-1133">Transmembrane helix</keyword>
<dbReference type="InterPro" id="IPR011541">
    <property type="entry name" value="Ni/Co_transpt_high_affinity"/>
</dbReference>
<dbReference type="RefSeq" id="WP_038094610.1">
    <property type="nucleotide sequence ID" value="NZ_JMIR01000059.1"/>
</dbReference>
<evidence type="ECO:0000256" key="6">
    <source>
        <dbReference type="ARBA" id="ARBA00022989"/>
    </source>
</evidence>
<feature type="transmembrane region" description="Helical" evidence="8">
    <location>
        <begin position="219"/>
        <end position="240"/>
    </location>
</feature>
<accession>A0A074M4F8</accession>
<dbReference type="EMBL" id="JMIR01000059">
    <property type="protein sequence ID" value="KEO80892.1"/>
    <property type="molecule type" value="Genomic_DNA"/>
</dbReference>
<dbReference type="GO" id="GO:0015099">
    <property type="term" value="F:nickel cation transmembrane transporter activity"/>
    <property type="evidence" value="ECO:0007669"/>
    <property type="project" value="UniProtKB-UniRule"/>
</dbReference>
<feature type="transmembrane region" description="Helical" evidence="8">
    <location>
        <begin position="123"/>
        <end position="144"/>
    </location>
</feature>
<keyword evidence="10" id="KW-1185">Reference proteome</keyword>
<feature type="transmembrane region" description="Helical" evidence="8">
    <location>
        <begin position="14"/>
        <end position="47"/>
    </location>
</feature>
<evidence type="ECO:0000256" key="1">
    <source>
        <dbReference type="ARBA" id="ARBA00004127"/>
    </source>
</evidence>
<comment type="subcellular location">
    <subcellularLocation>
        <location evidence="8">Cell membrane</location>
        <topology evidence="8">Multi-pass membrane protein</topology>
    </subcellularLocation>
    <subcellularLocation>
        <location evidence="1">Endomembrane system</location>
        <topology evidence="1">Multi-pass membrane protein</topology>
    </subcellularLocation>
</comment>
<comment type="similarity">
    <text evidence="2 8">Belongs to the NiCoT transporter (TC 2.A.52) family.</text>
</comment>
<dbReference type="OrthoDB" id="9776706at2"/>
<evidence type="ECO:0000256" key="2">
    <source>
        <dbReference type="ARBA" id="ARBA00010892"/>
    </source>
</evidence>
<feature type="transmembrane region" description="Helical" evidence="8">
    <location>
        <begin position="301"/>
        <end position="321"/>
    </location>
</feature>
<sequence>MEKTPNDKRAWGPYAWAVFVIHLAGLLLLVLAMPGHPFFVGLGFLAYTMGMRHAFDVDHIVAIDNVVRKLLRDKQNPTGVGFTFSLGHSTVVFLLSVCAALFAKWMMRQLPQLAETGGMIGTLVSGSFLLLIGILNLFILIEIIKMFRAMKKNNSAESEDLERLLQARGFFFRFVSRWSGFIRKSWHVYPLGFLFGLGLDTAGEIAMLSLSQRPAGETVSLAGAFALPILFMAGMCLMDTADGVFMSRNYRWALDNPIRKVYYNLTVTALSVFAALGIGVMELAQVMIPTFQGADLGWMGYSLVALFAVAWGGSYLIWRLFRIEEQWSANRS</sequence>
<evidence type="ECO:0000256" key="8">
    <source>
        <dbReference type="RuleBase" id="RU362101"/>
    </source>
</evidence>
<keyword evidence="4" id="KW-0533">Nickel</keyword>
<keyword evidence="7 8" id="KW-0472">Membrane</keyword>
<dbReference type="GO" id="GO:0005886">
    <property type="term" value="C:plasma membrane"/>
    <property type="evidence" value="ECO:0007669"/>
    <property type="project" value="UniProtKB-SubCell"/>
</dbReference>
<reference evidence="9 10" key="1">
    <citation type="journal article" date="2013" name="Int. J. Syst. Evol. Microbiol.">
        <title>Tumebacillus flagellatus sp. nov., an alpha-amylase/pullulanase-producing bacterium isolated from cassava wastewater.</title>
        <authorList>
            <person name="Wang Q."/>
            <person name="Xie N."/>
            <person name="Qin Y."/>
            <person name="Shen N."/>
            <person name="Zhu J."/>
            <person name="Mi H."/>
            <person name="Huang R."/>
        </authorList>
    </citation>
    <scope>NUCLEOTIDE SEQUENCE [LARGE SCALE GENOMIC DNA]</scope>
    <source>
        <strain evidence="9 10">GST4</strain>
    </source>
</reference>
<gene>
    <name evidence="9" type="ORF">EL26_23715</name>
</gene>
<evidence type="ECO:0000256" key="4">
    <source>
        <dbReference type="ARBA" id="ARBA00022596"/>
    </source>
</evidence>
<dbReference type="Pfam" id="PF03824">
    <property type="entry name" value="NicO"/>
    <property type="match status" value="1"/>
</dbReference>